<proteinExistence type="predicted"/>
<reference evidence="2" key="1">
    <citation type="submission" date="2018-01" db="EMBL/GenBank/DDBJ databases">
        <title>An insight into the sialome of Amazonian anophelines.</title>
        <authorList>
            <person name="Ribeiro J.M."/>
            <person name="Scarpassa V."/>
            <person name="Calvo E."/>
        </authorList>
    </citation>
    <scope>NUCLEOTIDE SEQUENCE</scope>
    <source>
        <tissue evidence="2">Salivary glands</tissue>
    </source>
</reference>
<evidence type="ECO:0000256" key="1">
    <source>
        <dbReference type="SAM" id="MobiDB-lite"/>
    </source>
</evidence>
<dbReference type="EMBL" id="GGFM01008981">
    <property type="protein sequence ID" value="MBW29732.1"/>
    <property type="molecule type" value="Transcribed_RNA"/>
</dbReference>
<sequence>MDRCLVVMLRSATAVLCDVCRRKKPHTNALPAELDFSAAADVWGSFEPVVQTRTLLELKASHVLRSRGNHYFPGRSRLRAGQRGPSSVFGQPTRTKHITARKSPLLPLPLIRSLGASVKVS</sequence>
<dbReference type="AlphaFoldDB" id="A0A2M3ZML3"/>
<name>A0A2M3ZML3_9DIPT</name>
<protein>
    <submittedName>
        <fullName evidence="2">Putative secreted peptide</fullName>
    </submittedName>
</protein>
<accession>A0A2M3ZML3</accession>
<organism evidence="2">
    <name type="scientific">Anopheles braziliensis</name>
    <dbReference type="NCBI Taxonomy" id="58242"/>
    <lineage>
        <taxon>Eukaryota</taxon>
        <taxon>Metazoa</taxon>
        <taxon>Ecdysozoa</taxon>
        <taxon>Arthropoda</taxon>
        <taxon>Hexapoda</taxon>
        <taxon>Insecta</taxon>
        <taxon>Pterygota</taxon>
        <taxon>Neoptera</taxon>
        <taxon>Endopterygota</taxon>
        <taxon>Diptera</taxon>
        <taxon>Nematocera</taxon>
        <taxon>Culicoidea</taxon>
        <taxon>Culicidae</taxon>
        <taxon>Anophelinae</taxon>
        <taxon>Anopheles</taxon>
    </lineage>
</organism>
<evidence type="ECO:0000313" key="2">
    <source>
        <dbReference type="EMBL" id="MBW29732.1"/>
    </source>
</evidence>
<feature type="compositionally biased region" description="Polar residues" evidence="1">
    <location>
        <begin position="84"/>
        <end position="93"/>
    </location>
</feature>
<feature type="region of interest" description="Disordered" evidence="1">
    <location>
        <begin position="73"/>
        <end position="95"/>
    </location>
</feature>